<dbReference type="AlphaFoldDB" id="A0A9D2MSL5"/>
<evidence type="ECO:0000256" key="5">
    <source>
        <dbReference type="ARBA" id="ARBA00022989"/>
    </source>
</evidence>
<reference evidence="9" key="2">
    <citation type="submission" date="2021-04" db="EMBL/GenBank/DDBJ databases">
        <authorList>
            <person name="Gilroy R."/>
        </authorList>
    </citation>
    <scope>NUCLEOTIDE SEQUENCE</scope>
    <source>
        <strain evidence="9">USAMLcec3-2134</strain>
    </source>
</reference>
<dbReference type="GO" id="GO:0004252">
    <property type="term" value="F:serine-type endopeptidase activity"/>
    <property type="evidence" value="ECO:0007669"/>
    <property type="project" value="InterPro"/>
</dbReference>
<evidence type="ECO:0000256" key="6">
    <source>
        <dbReference type="ARBA" id="ARBA00023136"/>
    </source>
</evidence>
<gene>
    <name evidence="9" type="ORF">H9763_09410</name>
</gene>
<feature type="transmembrane region" description="Helical" evidence="7">
    <location>
        <begin position="157"/>
        <end position="173"/>
    </location>
</feature>
<dbReference type="SUPFAM" id="SSF144091">
    <property type="entry name" value="Rhomboid-like"/>
    <property type="match status" value="1"/>
</dbReference>
<evidence type="ECO:0000256" key="7">
    <source>
        <dbReference type="SAM" id="Phobius"/>
    </source>
</evidence>
<dbReference type="InterPro" id="IPR022764">
    <property type="entry name" value="Peptidase_S54_rhomboid_dom"/>
</dbReference>
<evidence type="ECO:0000256" key="4">
    <source>
        <dbReference type="ARBA" id="ARBA00022801"/>
    </source>
</evidence>
<evidence type="ECO:0000313" key="10">
    <source>
        <dbReference type="Proteomes" id="UP000886883"/>
    </source>
</evidence>
<keyword evidence="3 7" id="KW-0812">Transmembrane</keyword>
<dbReference type="GO" id="GO:0006508">
    <property type="term" value="P:proteolysis"/>
    <property type="evidence" value="ECO:0007669"/>
    <property type="project" value="UniProtKB-KW"/>
</dbReference>
<comment type="similarity">
    <text evidence="2">Belongs to the peptidase S54 family.</text>
</comment>
<keyword evidence="9" id="KW-0645">Protease</keyword>
<evidence type="ECO:0000256" key="2">
    <source>
        <dbReference type="ARBA" id="ARBA00009045"/>
    </source>
</evidence>
<dbReference type="GO" id="GO:0016020">
    <property type="term" value="C:membrane"/>
    <property type="evidence" value="ECO:0007669"/>
    <property type="project" value="UniProtKB-SubCell"/>
</dbReference>
<keyword evidence="4" id="KW-0378">Hydrolase</keyword>
<evidence type="ECO:0000313" key="9">
    <source>
        <dbReference type="EMBL" id="HJB91661.1"/>
    </source>
</evidence>
<protein>
    <submittedName>
        <fullName evidence="9">Rhomboid family intramembrane serine protease</fullName>
    </submittedName>
</protein>
<accession>A0A9D2MSL5</accession>
<dbReference type="InterPro" id="IPR035952">
    <property type="entry name" value="Rhomboid-like_sf"/>
</dbReference>
<reference evidence="9" key="1">
    <citation type="journal article" date="2021" name="PeerJ">
        <title>Extensive microbial diversity within the chicken gut microbiome revealed by metagenomics and culture.</title>
        <authorList>
            <person name="Gilroy R."/>
            <person name="Ravi A."/>
            <person name="Getino M."/>
            <person name="Pursley I."/>
            <person name="Horton D.L."/>
            <person name="Alikhan N.F."/>
            <person name="Baker D."/>
            <person name="Gharbi K."/>
            <person name="Hall N."/>
            <person name="Watson M."/>
            <person name="Adriaenssens E.M."/>
            <person name="Foster-Nyarko E."/>
            <person name="Jarju S."/>
            <person name="Secka A."/>
            <person name="Antonio M."/>
            <person name="Oren A."/>
            <person name="Chaudhuri R.R."/>
            <person name="La Ragione R."/>
            <person name="Hildebrand F."/>
            <person name="Pallen M.J."/>
        </authorList>
    </citation>
    <scope>NUCLEOTIDE SEQUENCE</scope>
    <source>
        <strain evidence="9">USAMLcec3-2134</strain>
    </source>
</reference>
<sequence length="206" mass="22522">MEYRENPRKTVDLPACTVALIGINVIVFALGILFPALGFRMEAKGCYSVIYLLHGREFYRLITAAFLHADIEHLVNNMLLLYFCGEIVERTLGKPRFLILYALSAVCGNLLSSAYELSTGGFYDSIGASGAVFGLTGALLFLVIVRKGAAAHISMQRMLIAVFLSLYAGFYGANVNNAAHVGGLLSGFLLAFLLNIIPRWGTRRAY</sequence>
<keyword evidence="6 7" id="KW-0472">Membrane</keyword>
<name>A0A9D2MSL5_9FIRM</name>
<comment type="caution">
    <text evidence="9">The sequence shown here is derived from an EMBL/GenBank/DDBJ whole genome shotgun (WGS) entry which is preliminary data.</text>
</comment>
<comment type="subcellular location">
    <subcellularLocation>
        <location evidence="1">Membrane</location>
        <topology evidence="1">Multi-pass membrane protein</topology>
    </subcellularLocation>
</comment>
<evidence type="ECO:0000259" key="8">
    <source>
        <dbReference type="Pfam" id="PF01694"/>
    </source>
</evidence>
<keyword evidence="5 7" id="KW-1133">Transmembrane helix</keyword>
<dbReference type="EMBL" id="DWXE01000039">
    <property type="protein sequence ID" value="HJB91661.1"/>
    <property type="molecule type" value="Genomic_DNA"/>
</dbReference>
<dbReference type="InterPro" id="IPR050925">
    <property type="entry name" value="Rhomboid_protease_S54"/>
</dbReference>
<dbReference type="Pfam" id="PF01694">
    <property type="entry name" value="Rhomboid"/>
    <property type="match status" value="1"/>
</dbReference>
<dbReference type="Gene3D" id="1.20.1540.10">
    <property type="entry name" value="Rhomboid-like"/>
    <property type="match status" value="1"/>
</dbReference>
<evidence type="ECO:0000256" key="1">
    <source>
        <dbReference type="ARBA" id="ARBA00004141"/>
    </source>
</evidence>
<organism evidence="9 10">
    <name type="scientific">Candidatus Eisenbergiella merdigallinarum</name>
    <dbReference type="NCBI Taxonomy" id="2838552"/>
    <lineage>
        <taxon>Bacteria</taxon>
        <taxon>Bacillati</taxon>
        <taxon>Bacillota</taxon>
        <taxon>Clostridia</taxon>
        <taxon>Lachnospirales</taxon>
        <taxon>Lachnospiraceae</taxon>
        <taxon>Eisenbergiella</taxon>
    </lineage>
</organism>
<feature type="transmembrane region" description="Helical" evidence="7">
    <location>
        <begin position="97"/>
        <end position="115"/>
    </location>
</feature>
<proteinExistence type="inferred from homology"/>
<dbReference type="Proteomes" id="UP000886883">
    <property type="component" value="Unassembled WGS sequence"/>
</dbReference>
<feature type="transmembrane region" description="Helical" evidence="7">
    <location>
        <begin position="121"/>
        <end position="145"/>
    </location>
</feature>
<dbReference type="PANTHER" id="PTHR43731:SF14">
    <property type="entry name" value="PRESENILIN-ASSOCIATED RHOMBOID-LIKE PROTEIN, MITOCHONDRIAL"/>
    <property type="match status" value="1"/>
</dbReference>
<feature type="domain" description="Peptidase S54 rhomboid" evidence="8">
    <location>
        <begin position="56"/>
        <end position="194"/>
    </location>
</feature>
<feature type="transmembrane region" description="Helical" evidence="7">
    <location>
        <begin position="179"/>
        <end position="197"/>
    </location>
</feature>
<dbReference type="PANTHER" id="PTHR43731">
    <property type="entry name" value="RHOMBOID PROTEASE"/>
    <property type="match status" value="1"/>
</dbReference>
<feature type="transmembrane region" description="Helical" evidence="7">
    <location>
        <begin position="12"/>
        <end position="38"/>
    </location>
</feature>
<evidence type="ECO:0000256" key="3">
    <source>
        <dbReference type="ARBA" id="ARBA00022692"/>
    </source>
</evidence>